<evidence type="ECO:0000256" key="5">
    <source>
        <dbReference type="ARBA" id="ARBA00022827"/>
    </source>
</evidence>
<dbReference type="InterPro" id="IPR001433">
    <property type="entry name" value="OxRdtase_FAD/NAD-bd"/>
</dbReference>
<dbReference type="PANTHER" id="PTHR47354">
    <property type="entry name" value="NADH OXIDOREDUCTASE HCR"/>
    <property type="match status" value="1"/>
</dbReference>
<dbReference type="InterPro" id="IPR008333">
    <property type="entry name" value="Cbr1-like_FAD-bd_dom"/>
</dbReference>
<dbReference type="InterPro" id="IPR039261">
    <property type="entry name" value="FNR_nucleotide-bd"/>
</dbReference>
<dbReference type="Pfam" id="PF00111">
    <property type="entry name" value="Fer2"/>
    <property type="match status" value="1"/>
</dbReference>
<keyword evidence="12" id="KW-1185">Reference proteome</keyword>
<evidence type="ECO:0000256" key="8">
    <source>
        <dbReference type="ARBA" id="ARBA00023014"/>
    </source>
</evidence>
<comment type="cofactor">
    <cofactor evidence="1">
        <name>FAD</name>
        <dbReference type="ChEBI" id="CHEBI:57692"/>
    </cofactor>
</comment>
<dbReference type="Gene3D" id="2.40.30.10">
    <property type="entry name" value="Translation factors"/>
    <property type="match status" value="1"/>
</dbReference>
<keyword evidence="8" id="KW-0411">Iron-sulfur</keyword>
<reference evidence="11" key="1">
    <citation type="submission" date="2022-11" db="EMBL/GenBank/DDBJ databases">
        <title>The characterization of three novel Bacteroidetes species and genomic analysis of their roles in tidal elemental geochemical cycles.</title>
        <authorList>
            <person name="Ma K.-J."/>
        </authorList>
    </citation>
    <scope>NUCLEOTIDE SEQUENCE</scope>
    <source>
        <strain evidence="11">M415</strain>
    </source>
</reference>
<dbReference type="EMBL" id="JAPFQP010000001">
    <property type="protein sequence ID" value="MCX2718564.1"/>
    <property type="molecule type" value="Genomic_DNA"/>
</dbReference>
<dbReference type="Pfam" id="PF00175">
    <property type="entry name" value="NAD_binding_1"/>
    <property type="match status" value="1"/>
</dbReference>
<dbReference type="GO" id="GO:0046872">
    <property type="term" value="F:metal ion binding"/>
    <property type="evidence" value="ECO:0007669"/>
    <property type="project" value="UniProtKB-KW"/>
</dbReference>
<dbReference type="GO" id="GO:0050660">
    <property type="term" value="F:flavin adenine dinucleotide binding"/>
    <property type="evidence" value="ECO:0007669"/>
    <property type="project" value="TreeGrafter"/>
</dbReference>
<comment type="caution">
    <text evidence="11">The sequence shown here is derived from an EMBL/GenBank/DDBJ whole genome shotgun (WGS) entry which is preliminary data.</text>
</comment>
<dbReference type="Gene3D" id="3.10.20.30">
    <property type="match status" value="1"/>
</dbReference>
<evidence type="ECO:0000313" key="12">
    <source>
        <dbReference type="Proteomes" id="UP001207116"/>
    </source>
</evidence>
<keyword evidence="5" id="KW-0274">FAD</keyword>
<dbReference type="PRINTS" id="PR00410">
    <property type="entry name" value="PHEHYDRXLASE"/>
</dbReference>
<dbReference type="Pfam" id="PF00970">
    <property type="entry name" value="FAD_binding_6"/>
    <property type="match status" value="1"/>
</dbReference>
<evidence type="ECO:0000256" key="6">
    <source>
        <dbReference type="ARBA" id="ARBA00023002"/>
    </source>
</evidence>
<dbReference type="PROSITE" id="PS51384">
    <property type="entry name" value="FAD_FR"/>
    <property type="match status" value="1"/>
</dbReference>
<evidence type="ECO:0000313" key="11">
    <source>
        <dbReference type="EMBL" id="MCX2718564.1"/>
    </source>
</evidence>
<evidence type="ECO:0000256" key="1">
    <source>
        <dbReference type="ARBA" id="ARBA00001974"/>
    </source>
</evidence>
<dbReference type="InterPro" id="IPR012675">
    <property type="entry name" value="Beta-grasp_dom_sf"/>
</dbReference>
<name>A0AAE3MJH0_9FLAO</name>
<evidence type="ECO:0000256" key="3">
    <source>
        <dbReference type="ARBA" id="ARBA00022714"/>
    </source>
</evidence>
<dbReference type="Gene3D" id="3.40.50.80">
    <property type="entry name" value="Nucleotide-binding domain of ferredoxin-NADP reductase (FNR) module"/>
    <property type="match status" value="1"/>
</dbReference>
<evidence type="ECO:0000256" key="2">
    <source>
        <dbReference type="ARBA" id="ARBA00022630"/>
    </source>
</evidence>
<keyword evidence="7" id="KW-0408">Iron</keyword>
<keyword evidence="4" id="KW-0479">Metal-binding</keyword>
<dbReference type="AlphaFoldDB" id="A0AAE3MJH0"/>
<evidence type="ECO:0000259" key="9">
    <source>
        <dbReference type="PROSITE" id="PS51085"/>
    </source>
</evidence>
<proteinExistence type="predicted"/>
<keyword evidence="2" id="KW-0285">Flavoprotein</keyword>
<dbReference type="InterPro" id="IPR001709">
    <property type="entry name" value="Flavoprot_Pyr_Nucl_cyt_Rdtase"/>
</dbReference>
<dbReference type="SUPFAM" id="SSF52343">
    <property type="entry name" value="Ferredoxin reductase-like, C-terminal NADP-linked domain"/>
    <property type="match status" value="1"/>
</dbReference>
<dbReference type="GO" id="GO:0016491">
    <property type="term" value="F:oxidoreductase activity"/>
    <property type="evidence" value="ECO:0007669"/>
    <property type="project" value="UniProtKB-KW"/>
</dbReference>
<feature type="domain" description="2Fe-2S ferredoxin-type" evidence="9">
    <location>
        <begin position="259"/>
        <end position="349"/>
    </location>
</feature>
<dbReference type="InterPro" id="IPR001041">
    <property type="entry name" value="2Fe-2S_ferredoxin-type"/>
</dbReference>
<evidence type="ECO:0000256" key="4">
    <source>
        <dbReference type="ARBA" id="ARBA00022723"/>
    </source>
</evidence>
<dbReference type="GO" id="GO:0051537">
    <property type="term" value="F:2 iron, 2 sulfur cluster binding"/>
    <property type="evidence" value="ECO:0007669"/>
    <property type="project" value="UniProtKB-KW"/>
</dbReference>
<accession>A0AAE3MJH0</accession>
<dbReference type="RefSeq" id="WP_266010723.1">
    <property type="nucleotide sequence ID" value="NZ_JAPFQP010000001.1"/>
</dbReference>
<dbReference type="InterPro" id="IPR006058">
    <property type="entry name" value="2Fe2S_fd_BS"/>
</dbReference>
<evidence type="ECO:0000259" key="10">
    <source>
        <dbReference type="PROSITE" id="PS51384"/>
    </source>
</evidence>
<dbReference type="PROSITE" id="PS00197">
    <property type="entry name" value="2FE2S_FER_1"/>
    <property type="match status" value="1"/>
</dbReference>
<dbReference type="InterPro" id="IPR036010">
    <property type="entry name" value="2Fe-2S_ferredoxin-like_sf"/>
</dbReference>
<dbReference type="SUPFAM" id="SSF63380">
    <property type="entry name" value="Riboflavin synthase domain-like"/>
    <property type="match status" value="1"/>
</dbReference>
<organism evidence="11 12">
    <name type="scientific">Lentiprolixibacter aurantiacus</name>
    <dbReference type="NCBI Taxonomy" id="2993939"/>
    <lineage>
        <taxon>Bacteria</taxon>
        <taxon>Pseudomonadati</taxon>
        <taxon>Bacteroidota</taxon>
        <taxon>Flavobacteriia</taxon>
        <taxon>Flavobacteriales</taxon>
        <taxon>Flavobacteriaceae</taxon>
        <taxon>Lentiprolixibacter</taxon>
    </lineage>
</organism>
<evidence type="ECO:0000256" key="7">
    <source>
        <dbReference type="ARBA" id="ARBA00023004"/>
    </source>
</evidence>
<dbReference type="InterPro" id="IPR017938">
    <property type="entry name" value="Riboflavin_synthase-like_b-brl"/>
</dbReference>
<keyword evidence="6" id="KW-0560">Oxidoreductase</keyword>
<dbReference type="PANTHER" id="PTHR47354:SF8">
    <property type="entry name" value="1,2-PHENYLACETYL-COA EPOXIDASE, SUBUNIT E"/>
    <property type="match status" value="1"/>
</dbReference>
<dbReference type="PROSITE" id="PS51085">
    <property type="entry name" value="2FE2S_FER_2"/>
    <property type="match status" value="1"/>
</dbReference>
<protein>
    <submittedName>
        <fullName evidence="11">Ferredoxin--NADP reductase</fullName>
    </submittedName>
</protein>
<dbReference type="InterPro" id="IPR050415">
    <property type="entry name" value="MRET"/>
</dbReference>
<dbReference type="CDD" id="cd00207">
    <property type="entry name" value="fer2"/>
    <property type="match status" value="1"/>
</dbReference>
<dbReference type="Proteomes" id="UP001207116">
    <property type="component" value="Unassembled WGS sequence"/>
</dbReference>
<dbReference type="SUPFAM" id="SSF54292">
    <property type="entry name" value="2Fe-2S ferredoxin-like"/>
    <property type="match status" value="1"/>
</dbReference>
<dbReference type="CDD" id="cd06214">
    <property type="entry name" value="PA_degradation_oxidoreductase_like"/>
    <property type="match status" value="1"/>
</dbReference>
<feature type="domain" description="FAD-binding FR-type" evidence="10">
    <location>
        <begin position="2"/>
        <end position="106"/>
    </location>
</feature>
<gene>
    <name evidence="11" type="ORF">OO016_03020</name>
</gene>
<sequence>MSTFYPLTVSQIQTLTPNAVAITFAIGEENRNAFQFKAGQYITIKKEISGTELRRSYSISSAPENMEITIGVKRVDGGGFSDFANNNLKEGDVLEVSAPEGRFIFDSSEKRDVIAFAAGSGITPIMSIARTVLNNHPESRFVLIYGNQNRSETMFYDELQELQKEYTDRFIMQMVYSRSREDDALFGRIDTSVVNFALKNKFKEYEFDNYYLCGPESMINVVRNVLDKKGISSEKVFFELFTSSTDEQEQNTMIEEGKTRLTIILDDEEQQIVMDRKQTVLDAVLKADIDAPYSCQGGICSTCIARISNGEAIMEKNQILTDGEIADGFVLTCQAHPTTPELTVDYDDV</sequence>
<dbReference type="InterPro" id="IPR017927">
    <property type="entry name" value="FAD-bd_FR_type"/>
</dbReference>
<dbReference type="PRINTS" id="PR00371">
    <property type="entry name" value="FPNCR"/>
</dbReference>
<keyword evidence="3" id="KW-0001">2Fe-2S</keyword>